<keyword evidence="3" id="KW-1185">Reference proteome</keyword>
<dbReference type="KEGG" id="scib:HUG20_12025"/>
<dbReference type="Proteomes" id="UP000595349">
    <property type="component" value="Chromosome"/>
</dbReference>
<dbReference type="AlphaFoldDB" id="A0A7T6ZBV3"/>
<evidence type="ECO:0000313" key="2">
    <source>
        <dbReference type="EMBL" id="QQK80556.1"/>
    </source>
</evidence>
<dbReference type="Pfam" id="PF08378">
    <property type="entry name" value="NERD"/>
    <property type="match status" value="1"/>
</dbReference>
<accession>A0A7T6ZBV3</accession>
<reference evidence="2 3" key="1">
    <citation type="submission" date="2020-06" db="EMBL/GenBank/DDBJ databases">
        <title>Genomic analysis of Salicibibacter sp. NKC21-4.</title>
        <authorList>
            <person name="Oh Y.J."/>
        </authorList>
    </citation>
    <scope>NUCLEOTIDE SEQUENCE [LARGE SCALE GENOMIC DNA]</scope>
    <source>
        <strain evidence="2 3">NKC21-4</strain>
    </source>
</reference>
<feature type="domain" description="NERD" evidence="1">
    <location>
        <begin position="35"/>
        <end position="145"/>
    </location>
</feature>
<dbReference type="InterPro" id="IPR011528">
    <property type="entry name" value="NERD"/>
</dbReference>
<evidence type="ECO:0000313" key="3">
    <source>
        <dbReference type="Proteomes" id="UP000595349"/>
    </source>
</evidence>
<organism evidence="2 3">
    <name type="scientific">Salicibibacter cibi</name>
    <dbReference type="NCBI Taxonomy" id="2743001"/>
    <lineage>
        <taxon>Bacteria</taxon>
        <taxon>Bacillati</taxon>
        <taxon>Bacillota</taxon>
        <taxon>Bacilli</taxon>
        <taxon>Bacillales</taxon>
        <taxon>Bacillaceae</taxon>
        <taxon>Salicibibacter</taxon>
    </lineage>
</organism>
<sequence>MILKPREVPAELKTLRLLRPRMTLPDEQRYLYLEKGFKGEQQLDAWLEDLTTDCFVINDLLLNQDRNFFQIDKMLILQETIYLLESKYSKGDFFIDDDKWKTISGIEIQDPQLQLKRSETLLRKLLQQHRLNFSIESTLVFTHSEFYLYNAPPKLPAVFPNQIHRFLETLNRLESKMTYKHNKLAEKLLALHVHNNPHTQFPDYDYHELKKGIVCVSCRSFMTDKGVNWVCAKCGYEEDNKTAITRSIGEYKFLFPNRKITTNNIYDWCGMKSSKKKVNKILTNSFTRMGHANASYYID</sequence>
<evidence type="ECO:0000259" key="1">
    <source>
        <dbReference type="PROSITE" id="PS50965"/>
    </source>
</evidence>
<dbReference type="RefSeq" id="WP_200084926.1">
    <property type="nucleotide sequence ID" value="NZ_CP054706.1"/>
</dbReference>
<dbReference type="PROSITE" id="PS50965">
    <property type="entry name" value="NERD"/>
    <property type="match status" value="1"/>
</dbReference>
<protein>
    <submittedName>
        <fullName evidence="2">NERD domain-containing protein</fullName>
    </submittedName>
</protein>
<gene>
    <name evidence="2" type="ORF">HUG20_12025</name>
</gene>
<proteinExistence type="predicted"/>
<name>A0A7T6ZBV3_9BACI</name>
<dbReference type="EMBL" id="CP054706">
    <property type="protein sequence ID" value="QQK80556.1"/>
    <property type="molecule type" value="Genomic_DNA"/>
</dbReference>